<dbReference type="GO" id="GO:0016020">
    <property type="term" value="C:membrane"/>
    <property type="evidence" value="ECO:0007669"/>
    <property type="project" value="UniProtKB-SubCell"/>
</dbReference>
<proteinExistence type="inferred from homology"/>
<feature type="domain" description="EF-hand" evidence="11">
    <location>
        <begin position="534"/>
        <end position="569"/>
    </location>
</feature>
<feature type="domain" description="EF-hand" evidence="11">
    <location>
        <begin position="1946"/>
        <end position="1981"/>
    </location>
</feature>
<evidence type="ECO:0000256" key="6">
    <source>
        <dbReference type="ARBA" id="ARBA00022989"/>
    </source>
</evidence>
<accession>A0AAV2YWH4</accession>
<feature type="region of interest" description="Disordered" evidence="9">
    <location>
        <begin position="674"/>
        <end position="702"/>
    </location>
</feature>
<evidence type="ECO:0000256" key="4">
    <source>
        <dbReference type="ARBA" id="ARBA00022821"/>
    </source>
</evidence>
<comment type="subcellular location">
    <subcellularLocation>
        <location evidence="1">Membrane</location>
        <topology evidence="1">Multi-pass membrane protein</topology>
    </subcellularLocation>
</comment>
<feature type="transmembrane region" description="Helical" evidence="10">
    <location>
        <begin position="1596"/>
        <end position="1618"/>
    </location>
</feature>
<feature type="transmembrane region" description="Helical" evidence="10">
    <location>
        <begin position="283"/>
        <end position="308"/>
    </location>
</feature>
<feature type="region of interest" description="Disordered" evidence="9">
    <location>
        <begin position="2091"/>
        <end position="2134"/>
    </location>
</feature>
<evidence type="ECO:0000256" key="9">
    <source>
        <dbReference type="SAM" id="MobiDB-lite"/>
    </source>
</evidence>
<feature type="transmembrane region" description="Helical" evidence="10">
    <location>
        <begin position="1693"/>
        <end position="1714"/>
    </location>
</feature>
<keyword evidence="5" id="KW-0106">Calcium</keyword>
<evidence type="ECO:0000256" key="5">
    <source>
        <dbReference type="ARBA" id="ARBA00022837"/>
    </source>
</evidence>
<feature type="transmembrane region" description="Helical" evidence="10">
    <location>
        <begin position="51"/>
        <end position="69"/>
    </location>
</feature>
<keyword evidence="13" id="KW-1185">Reference proteome</keyword>
<dbReference type="PROSITE" id="PS50222">
    <property type="entry name" value="EF_HAND_2"/>
    <property type="match status" value="2"/>
</dbReference>
<comment type="caution">
    <text evidence="12">The sequence shown here is derived from an EMBL/GenBank/DDBJ whole genome shotgun (WGS) entry which is preliminary data.</text>
</comment>
<reference evidence="12" key="2">
    <citation type="journal article" date="2023" name="Microbiol Resour">
        <title>Decontamination and Annotation of the Draft Genome Sequence of the Oomycete Lagenidium giganteum ARSEF 373.</title>
        <authorList>
            <person name="Morgan W.R."/>
            <person name="Tartar A."/>
        </authorList>
    </citation>
    <scope>NUCLEOTIDE SEQUENCE</scope>
    <source>
        <strain evidence="12">ARSEF 373</strain>
    </source>
</reference>
<dbReference type="GO" id="GO:0005509">
    <property type="term" value="F:calcium ion binding"/>
    <property type="evidence" value="ECO:0007669"/>
    <property type="project" value="InterPro"/>
</dbReference>
<organism evidence="12 13">
    <name type="scientific">Lagenidium giganteum</name>
    <dbReference type="NCBI Taxonomy" id="4803"/>
    <lineage>
        <taxon>Eukaryota</taxon>
        <taxon>Sar</taxon>
        <taxon>Stramenopiles</taxon>
        <taxon>Oomycota</taxon>
        <taxon>Peronosporomycetes</taxon>
        <taxon>Pythiales</taxon>
        <taxon>Pythiaceae</taxon>
    </lineage>
</organism>
<feature type="compositionally biased region" description="Polar residues" evidence="9">
    <location>
        <begin position="2103"/>
        <end position="2112"/>
    </location>
</feature>
<feature type="transmembrane region" description="Helical" evidence="10">
    <location>
        <begin position="1486"/>
        <end position="1512"/>
    </location>
</feature>
<dbReference type="Proteomes" id="UP001146120">
    <property type="component" value="Unassembled WGS sequence"/>
</dbReference>
<dbReference type="InterPro" id="IPR004326">
    <property type="entry name" value="Mlo"/>
</dbReference>
<evidence type="ECO:0000256" key="1">
    <source>
        <dbReference type="ARBA" id="ARBA00004141"/>
    </source>
</evidence>
<evidence type="ECO:0000313" key="12">
    <source>
        <dbReference type="EMBL" id="DAZ97764.1"/>
    </source>
</evidence>
<keyword evidence="3 10" id="KW-0812">Transmembrane</keyword>
<feature type="transmembrane region" description="Helical" evidence="10">
    <location>
        <begin position="429"/>
        <end position="453"/>
    </location>
</feature>
<feature type="transmembrane region" description="Helical" evidence="10">
    <location>
        <begin position="89"/>
        <end position="107"/>
    </location>
</feature>
<evidence type="ECO:0000256" key="8">
    <source>
        <dbReference type="ARBA" id="ARBA00023265"/>
    </source>
</evidence>
<dbReference type="EMBL" id="DAKRPA010000126">
    <property type="protein sequence ID" value="DAZ97764.1"/>
    <property type="molecule type" value="Genomic_DNA"/>
</dbReference>
<dbReference type="PANTHER" id="PTHR31942:SF52">
    <property type="entry name" value="MLO-LIKE PROTEIN 1"/>
    <property type="match status" value="1"/>
</dbReference>
<dbReference type="Gene3D" id="1.10.238.10">
    <property type="entry name" value="EF-hand"/>
    <property type="match status" value="1"/>
</dbReference>
<dbReference type="InterPro" id="IPR002048">
    <property type="entry name" value="EF_hand_dom"/>
</dbReference>
<feature type="transmembrane region" description="Helical" evidence="10">
    <location>
        <begin position="1135"/>
        <end position="1162"/>
    </location>
</feature>
<evidence type="ECO:0000256" key="7">
    <source>
        <dbReference type="ARBA" id="ARBA00023136"/>
    </source>
</evidence>
<feature type="transmembrane region" description="Helical" evidence="10">
    <location>
        <begin position="829"/>
        <end position="849"/>
    </location>
</feature>
<evidence type="ECO:0000256" key="2">
    <source>
        <dbReference type="ARBA" id="ARBA00006574"/>
    </source>
</evidence>
<evidence type="ECO:0000313" key="13">
    <source>
        <dbReference type="Proteomes" id="UP001146120"/>
    </source>
</evidence>
<feature type="transmembrane region" description="Helical" evidence="10">
    <location>
        <begin position="256"/>
        <end position="277"/>
    </location>
</feature>
<keyword evidence="8" id="KW-0568">Pathogenesis-related protein</keyword>
<feature type="transmembrane region" description="Helical" evidence="10">
    <location>
        <begin position="982"/>
        <end position="1006"/>
    </location>
</feature>
<gene>
    <name evidence="12" type="ORF">N0F65_009044</name>
</gene>
<feature type="transmembrane region" description="Helical" evidence="10">
    <location>
        <begin position="955"/>
        <end position="976"/>
    </location>
</feature>
<feature type="region of interest" description="Disordered" evidence="9">
    <location>
        <begin position="1807"/>
        <end position="1827"/>
    </location>
</feature>
<feature type="transmembrane region" description="Helical" evidence="10">
    <location>
        <begin position="753"/>
        <end position="774"/>
    </location>
</feature>
<dbReference type="InterPro" id="IPR018247">
    <property type="entry name" value="EF_Hand_1_Ca_BS"/>
</dbReference>
<sequence length="2146" mass="244723">MPADAPRTKRCAPCQLRKGANPHIQLRKANTAEMGGSSLFHIGDNVEMWRVIQQLTIVVLFVIFFEHCLHKLEHTLKKYPKYHEMMTKIFGELMILGFIGLGIKVVKEVSHLDPDSPTMMAFQVADLTVFIVAMALIVQSVCVFLLIRQKNMQVDQAELISSADLYDLVSKHKEDNAGKNRFLVGCCSTPKKLISKGPVGKEINPAHFHEIVQMRILRHFFLRTYGLPELFPFSKYLRQAQDNQITHMIEVQPSTWIMLIGIAWLLEIISVMLRHFANEQKQFAILLAFTLFSWVSVLLNICVTYYFAWAIQSLVAQVSSHSNEDQRLECLKVVALNETETANHEMAVDAILTMEHVREKERQKRFKRHRHHLVEHDVGFQLIGTIWRKIGACRKRGNCDVMLDELEAMDRKSSEGAPKLHIKWFSRKAWHFIVMSTLMLNGFYMALFCQSVLYQLRKIEHDFGVIFVVLVMMPMIINMVVFQPIMLRNFILISSVLRVDDTALGEVIDHFTETVQLRSEFVHSVTDFMVKNSRTMAELWAEFEARDVDRTGLIEVDDLRLILQNYGVKLSFFRFNSVAKLLFQLRGTKLEYAQVKRLLALGQADDVRIFQNESLFINEHDIEFHLGGSILSSKPSSVSGGSVYLHATAGAERGSASSSRVELAAHQAEVLLPSTPEQNLHLQPKATGGGARQDQAPKTFQRASSSAARSLYHVDYASDSNSTRTSEDVTDARSQRMTTSYASLFHIGGNVDLWRVISYLTVLVIFVMTFEAYLHRLQHNLRRHQKYHEMMAKVAHDSRLHRPRYQNLKELTHLDPYSPAMIAFQAADLTMFILAISLILQATCVFLVLRRKNIQVDQAELISSADLYRIVSKYQAENAYGSRWFARMLPVRHQPPPTTRDINPSDFNEFIQIRILRHSFLRGYGLPQLFPFSKYIREAQDNQITHMIEVQASTWIMLLSVAWLLQGFASLLHEVAHDKRPFAILVAFTLFSWSSVLLNIGVAFYFRSAIQKLVAHVSKHDDERQLLECLNAVAEEETATVNREMALEAITAMEHAREAERATFESQNEHDGLLDHDEGFQLIRPWLQKLGFCRPKSDDEGIDAMKMSHLEAAHPRKSSADPEDMHLKWFSRKAWHFAIMLMLMLNGFFMALFFQCVLYQLRTIDHEYGIVFMLIIPLPMIVNILFFQPLILRDFILISSVLRLDCAALSNVIDNFNETVQLRTEFVSIVTENLERQKLAVSDLMAQCKIRDRQRTGMLSVNELRLVLHKFGFKLSYFRFNSVAKLLFQLKGTKVEYEQVERLLQLGQQAGFRQFQDECFIFFEDGIGFMASSSTARHSVGNADIRGDVSTTNGAPTSPSQRGVQRASAIVARSLFQLELPGPDPGTARQSTVVEEPPSPSIMASLFKVGDSVELWRMLLNFTVLALCLVVLEKALHALEHSAERSPKYHEMINKAYRELMILGLIGLGIKIFKETGLVDESSPEMVAFLCADLTIFIMAVVLILQAICIFLQLRRKNKEIDTLELFSADDLYTLATHHEQLRLQDGNPITRWWSRGKYDELMEMRILRHLFLRMHGLPELFPFAKYLRQAQDNQITHMIDVEVSMWFIIFLVCWLWYALAQSFSKSDVIESIAKSVDDAARMAAIAALSNTTNITATGSGSGSDSDSDSSDGMEDGRRLMISSKHATKDESMHYAVASVFLIFSWMLVLFHLASTHYLEWCMHAVLKHDGLTTKSLMLTRLHEIANEEAEILAQEVTSVAIKRMERVQEEQQVKQHKRRHRLTEHDTGFQLVATVYRKISGRCGGRNAENGQGRSRAGAVDTGEHTPETRLKIPGFSRKGWHFTIKLLLILNALYAALFVQTMMYLLPQFVADFGLFPTLIVPLPLVFNACFVQMPMLRHFVLVSSICRVDVDTLASLIDHFTETVQLQGSFISSVHASLLESGKSIQDLEDLFAARDTHNSGWIDVEDMRQVLHSVGFQMSFFRFNSVMRLLFQLRRCKVDYHKVITLLTLADDHTTSTDHHIYNVRYTHDSMSHQLPVSLGPMDQGYAFRPQHHLPYQQDGHHQHAPTTADEALNRSSKFTMRLTNSSANWRGSSRLPAVNQQQPTALSLSAPHPPSNSVQSLTEALTPGMNNDAAPLRYVRM</sequence>
<keyword evidence="7 10" id="KW-0472">Membrane</keyword>
<dbReference type="InterPro" id="IPR011992">
    <property type="entry name" value="EF-hand-dom_pair"/>
</dbReference>
<evidence type="ECO:0000256" key="3">
    <source>
        <dbReference type="ARBA" id="ARBA00022692"/>
    </source>
</evidence>
<name>A0AAV2YWH4_9STRA</name>
<keyword evidence="6 10" id="KW-1133">Transmembrane helix</keyword>
<feature type="transmembrane region" description="Helical" evidence="10">
    <location>
        <begin position="1456"/>
        <end position="1474"/>
    </location>
</feature>
<dbReference type="SUPFAM" id="SSF47473">
    <property type="entry name" value="EF-hand"/>
    <property type="match status" value="2"/>
</dbReference>
<dbReference type="GO" id="GO:0006952">
    <property type="term" value="P:defense response"/>
    <property type="evidence" value="ECO:0007669"/>
    <property type="project" value="UniProtKB-KW"/>
</dbReference>
<feature type="transmembrane region" description="Helical" evidence="10">
    <location>
        <begin position="1848"/>
        <end position="1869"/>
    </location>
</feature>
<keyword evidence="4" id="KW-0611">Plant defense</keyword>
<protein>
    <recommendedName>
        <fullName evidence="11">EF-hand domain-containing protein</fullName>
    </recommendedName>
</protein>
<dbReference type="PROSITE" id="PS00018">
    <property type="entry name" value="EF_HAND_1"/>
    <property type="match status" value="1"/>
</dbReference>
<feature type="transmembrane region" description="Helical" evidence="10">
    <location>
        <begin position="127"/>
        <end position="147"/>
    </location>
</feature>
<comment type="similarity">
    <text evidence="2">Belongs to the MLO family.</text>
</comment>
<reference evidence="12" key="1">
    <citation type="submission" date="2022-11" db="EMBL/GenBank/DDBJ databases">
        <authorList>
            <person name="Morgan W.R."/>
            <person name="Tartar A."/>
        </authorList>
    </citation>
    <scope>NUCLEOTIDE SEQUENCE</scope>
    <source>
        <strain evidence="12">ARSEF 373</strain>
    </source>
</reference>
<dbReference type="PANTHER" id="PTHR31942">
    <property type="entry name" value="MLO-LIKE PROTEIN 1"/>
    <property type="match status" value="1"/>
</dbReference>
<feature type="transmembrane region" description="Helical" evidence="10">
    <location>
        <begin position="1168"/>
        <end position="1187"/>
    </location>
</feature>
<evidence type="ECO:0000256" key="10">
    <source>
        <dbReference type="SAM" id="Phobius"/>
    </source>
</evidence>
<feature type="transmembrane region" description="Helical" evidence="10">
    <location>
        <begin position="1875"/>
        <end position="1894"/>
    </location>
</feature>
<feature type="transmembrane region" description="Helical" evidence="10">
    <location>
        <begin position="465"/>
        <end position="487"/>
    </location>
</feature>
<evidence type="ECO:0000259" key="11">
    <source>
        <dbReference type="PROSITE" id="PS50222"/>
    </source>
</evidence>